<dbReference type="InterPro" id="IPR013563">
    <property type="entry name" value="Oligopep_ABC_C"/>
</dbReference>
<dbReference type="CDD" id="cd03257">
    <property type="entry name" value="ABC_NikE_OppD_transporters"/>
    <property type="match status" value="1"/>
</dbReference>
<evidence type="ECO:0000259" key="5">
    <source>
        <dbReference type="PROSITE" id="PS50893"/>
    </source>
</evidence>
<dbReference type="GO" id="GO:0055085">
    <property type="term" value="P:transmembrane transport"/>
    <property type="evidence" value="ECO:0007669"/>
    <property type="project" value="UniProtKB-ARBA"/>
</dbReference>
<evidence type="ECO:0000256" key="4">
    <source>
        <dbReference type="ARBA" id="ARBA00022840"/>
    </source>
</evidence>
<feature type="domain" description="ABC transporter" evidence="5">
    <location>
        <begin position="6"/>
        <end position="259"/>
    </location>
</feature>
<dbReference type="Pfam" id="PF08352">
    <property type="entry name" value="oligo_HPY"/>
    <property type="match status" value="1"/>
</dbReference>
<dbReference type="NCBIfam" id="TIGR01727">
    <property type="entry name" value="oligo_HPY"/>
    <property type="match status" value="1"/>
</dbReference>
<dbReference type="PROSITE" id="PS50893">
    <property type="entry name" value="ABC_TRANSPORTER_2"/>
    <property type="match status" value="1"/>
</dbReference>
<keyword evidence="7" id="KW-1185">Reference proteome</keyword>
<evidence type="ECO:0000256" key="1">
    <source>
        <dbReference type="ARBA" id="ARBA00005417"/>
    </source>
</evidence>
<dbReference type="Proteomes" id="UP000199607">
    <property type="component" value="Unassembled WGS sequence"/>
</dbReference>
<protein>
    <submittedName>
        <fullName evidence="6">Peptide/nickel transport system ATP-binding protein</fullName>
    </submittedName>
</protein>
<dbReference type="GO" id="GO:0016887">
    <property type="term" value="F:ATP hydrolysis activity"/>
    <property type="evidence" value="ECO:0007669"/>
    <property type="project" value="InterPro"/>
</dbReference>
<dbReference type="SUPFAM" id="SSF52540">
    <property type="entry name" value="P-loop containing nucleoside triphosphate hydrolases"/>
    <property type="match status" value="1"/>
</dbReference>
<dbReference type="InterPro" id="IPR003439">
    <property type="entry name" value="ABC_transporter-like_ATP-bd"/>
</dbReference>
<proteinExistence type="inferred from homology"/>
<dbReference type="GO" id="GO:0005524">
    <property type="term" value="F:ATP binding"/>
    <property type="evidence" value="ECO:0007669"/>
    <property type="project" value="UniProtKB-KW"/>
</dbReference>
<dbReference type="FunFam" id="3.40.50.300:FF:000016">
    <property type="entry name" value="Oligopeptide ABC transporter ATP-binding component"/>
    <property type="match status" value="1"/>
</dbReference>
<keyword evidence="2" id="KW-0813">Transport</keyword>
<dbReference type="SMART" id="SM00382">
    <property type="entry name" value="AAA"/>
    <property type="match status" value="1"/>
</dbReference>
<evidence type="ECO:0000313" key="7">
    <source>
        <dbReference type="Proteomes" id="UP000199607"/>
    </source>
</evidence>
<evidence type="ECO:0000256" key="2">
    <source>
        <dbReference type="ARBA" id="ARBA00022448"/>
    </source>
</evidence>
<dbReference type="PANTHER" id="PTHR43776:SF7">
    <property type="entry name" value="D,D-DIPEPTIDE TRANSPORT ATP-BINDING PROTEIN DDPF-RELATED"/>
    <property type="match status" value="1"/>
</dbReference>
<dbReference type="NCBIfam" id="NF008453">
    <property type="entry name" value="PRK11308.1"/>
    <property type="match status" value="1"/>
</dbReference>
<dbReference type="InterPro" id="IPR017871">
    <property type="entry name" value="ABC_transporter-like_CS"/>
</dbReference>
<accession>A0A1I4GVC1</accession>
<reference evidence="7" key="1">
    <citation type="submission" date="2016-10" db="EMBL/GenBank/DDBJ databases">
        <authorList>
            <person name="Varghese N."/>
            <person name="Submissions S."/>
        </authorList>
    </citation>
    <scope>NUCLEOTIDE SEQUENCE [LARGE SCALE GENOMIC DNA]</scope>
    <source>
        <strain evidence="7">CGMCC 1.7738</strain>
    </source>
</reference>
<keyword evidence="4 6" id="KW-0067">ATP-binding</keyword>
<dbReference type="InterPro" id="IPR027417">
    <property type="entry name" value="P-loop_NTPase"/>
</dbReference>
<dbReference type="GO" id="GO:0015833">
    <property type="term" value="P:peptide transport"/>
    <property type="evidence" value="ECO:0007669"/>
    <property type="project" value="InterPro"/>
</dbReference>
<evidence type="ECO:0000313" key="6">
    <source>
        <dbReference type="EMBL" id="SFL33091.1"/>
    </source>
</evidence>
<dbReference type="InterPro" id="IPR003593">
    <property type="entry name" value="AAA+_ATPase"/>
</dbReference>
<dbReference type="InterPro" id="IPR050319">
    <property type="entry name" value="ABC_transp_ATP-bind"/>
</dbReference>
<dbReference type="RefSeq" id="WP_089870703.1">
    <property type="nucleotide sequence ID" value="NZ_FOTC01000004.1"/>
</dbReference>
<organism evidence="6 7">
    <name type="scientific">Halogranum rubrum</name>
    <dbReference type="NCBI Taxonomy" id="553466"/>
    <lineage>
        <taxon>Archaea</taxon>
        <taxon>Methanobacteriati</taxon>
        <taxon>Methanobacteriota</taxon>
        <taxon>Stenosarchaea group</taxon>
        <taxon>Halobacteria</taxon>
        <taxon>Halobacteriales</taxon>
        <taxon>Haloferacaceae</taxon>
    </lineage>
</organism>
<dbReference type="AlphaFoldDB" id="A0A1I4GVC1"/>
<dbReference type="STRING" id="553466.SAMN04487950_3394"/>
<evidence type="ECO:0000256" key="3">
    <source>
        <dbReference type="ARBA" id="ARBA00022741"/>
    </source>
</evidence>
<dbReference type="EMBL" id="FOTC01000004">
    <property type="protein sequence ID" value="SFL33091.1"/>
    <property type="molecule type" value="Genomic_DNA"/>
</dbReference>
<dbReference type="PANTHER" id="PTHR43776">
    <property type="entry name" value="TRANSPORT ATP-BINDING PROTEIN"/>
    <property type="match status" value="1"/>
</dbReference>
<dbReference type="Pfam" id="PF00005">
    <property type="entry name" value="ABC_tran"/>
    <property type="match status" value="1"/>
</dbReference>
<dbReference type="Gene3D" id="3.40.50.300">
    <property type="entry name" value="P-loop containing nucleotide triphosphate hydrolases"/>
    <property type="match status" value="1"/>
</dbReference>
<gene>
    <name evidence="6" type="ORF">SAMN04487950_3394</name>
</gene>
<dbReference type="PROSITE" id="PS00211">
    <property type="entry name" value="ABC_TRANSPORTER_1"/>
    <property type="match status" value="1"/>
</dbReference>
<sequence>MTDPILEVDGLTKQFALNSSVLSRLLGNTRTLTAVRDVSFEVGRGETLALVGESGAGKSTVGNIVTRIHQPTSGAVRYRGDDIHELSNEGLREYRQSVQMVFQDPYSSLDPRYRIGATIAEPLKIHTDLSKADRRERVAELLETVNLDPDFADRYPHELSGGQLQRVSIATALSVDPEFLILDEPVSALDVSVQARILNLLMQLQRERNLSYLFISHDLGVVKHLSDRVAVMYLGEIVEQGETASLFERPAHPYTEGLLASVPQANPHVRRRGQRLTGEIPSPINPPSGCPFHPRCEYATEECESDHPPLESVFEGREAACHHWEEVSAFEHVGEMSAEERREAN</sequence>
<name>A0A1I4GVC1_9EURY</name>
<keyword evidence="3" id="KW-0547">Nucleotide-binding</keyword>
<comment type="similarity">
    <text evidence="1">Belongs to the ABC transporter superfamily.</text>
</comment>